<dbReference type="Pfam" id="PF01545">
    <property type="entry name" value="Cation_efflux"/>
    <property type="match status" value="1"/>
</dbReference>
<accession>A0ABQ6G1S5</accession>
<keyword evidence="7 11" id="KW-1133">Transmembrane helix</keyword>
<dbReference type="PANTHER" id="PTHR31937:SF2">
    <property type="entry name" value="TRANSMEMBRANE PROTEIN 163"/>
    <property type="match status" value="1"/>
</dbReference>
<evidence type="ECO:0000256" key="8">
    <source>
        <dbReference type="ARBA" id="ARBA00023018"/>
    </source>
</evidence>
<evidence type="ECO:0000256" key="2">
    <source>
        <dbReference type="ARBA" id="ARBA00004644"/>
    </source>
</evidence>
<evidence type="ECO:0000313" key="14">
    <source>
        <dbReference type="Proteomes" id="UP001344906"/>
    </source>
</evidence>
<protein>
    <submittedName>
        <fullName evidence="13">Conserved integral membrane protein</fullName>
    </submittedName>
</protein>
<organism evidence="13 14">
    <name type="scientific">Dictyobacter halimunensis</name>
    <dbReference type="NCBI Taxonomy" id="3026934"/>
    <lineage>
        <taxon>Bacteria</taxon>
        <taxon>Bacillati</taxon>
        <taxon>Chloroflexota</taxon>
        <taxon>Ktedonobacteria</taxon>
        <taxon>Ktedonobacterales</taxon>
        <taxon>Dictyobacteraceae</taxon>
        <taxon>Dictyobacter</taxon>
    </lineage>
</organism>
<dbReference type="Gene3D" id="1.20.1510.10">
    <property type="entry name" value="Cation efflux protein transmembrane domain"/>
    <property type="match status" value="1"/>
</dbReference>
<evidence type="ECO:0000256" key="6">
    <source>
        <dbReference type="ARBA" id="ARBA00022833"/>
    </source>
</evidence>
<evidence type="ECO:0000256" key="5">
    <source>
        <dbReference type="ARBA" id="ARBA00022753"/>
    </source>
</evidence>
<evidence type="ECO:0000256" key="4">
    <source>
        <dbReference type="ARBA" id="ARBA00022692"/>
    </source>
</evidence>
<dbReference type="SUPFAM" id="SSF161111">
    <property type="entry name" value="Cation efflux protein transmembrane domain-like"/>
    <property type="match status" value="1"/>
</dbReference>
<comment type="caution">
    <text evidence="13">The sequence shown here is derived from an EMBL/GenBank/DDBJ whole genome shotgun (WGS) entry which is preliminary data.</text>
</comment>
<keyword evidence="6" id="KW-0862">Zinc</keyword>
<evidence type="ECO:0000256" key="7">
    <source>
        <dbReference type="ARBA" id="ARBA00022989"/>
    </source>
</evidence>
<feature type="transmembrane region" description="Helical" evidence="11">
    <location>
        <begin position="7"/>
        <end position="26"/>
    </location>
</feature>
<evidence type="ECO:0000313" key="13">
    <source>
        <dbReference type="EMBL" id="GLV60479.1"/>
    </source>
</evidence>
<evidence type="ECO:0000256" key="1">
    <source>
        <dbReference type="ARBA" id="ARBA00004146"/>
    </source>
</evidence>
<dbReference type="InterPro" id="IPR058533">
    <property type="entry name" value="Cation_efflux_TM"/>
</dbReference>
<sequence>MGIGIELITIGWMVIEAAVALTTGILSRSVSLEGFGIDSIIELIAGGILLWRLLVEQRGGSEERVELAERRASWVTALGLFALAAYIVVDSVWTLLAQIHPEASWWGLGLALAAAIIMPLLWQGKLRIARRIGSAALKADAACSVTCAYMSLALLLGLLLNRIFGWWWADPLAGLALVYFIVREGREAWHEARTGESCSCCSDDEDDC</sequence>
<feature type="transmembrane region" description="Helical" evidence="11">
    <location>
        <begin position="142"/>
        <end position="160"/>
    </location>
</feature>
<comment type="similarity">
    <text evidence="3">Belongs to the TMEM163 family.</text>
</comment>
<feature type="transmembrane region" description="Helical" evidence="11">
    <location>
        <begin position="32"/>
        <end position="54"/>
    </location>
</feature>
<dbReference type="Proteomes" id="UP001344906">
    <property type="component" value="Unassembled WGS sequence"/>
</dbReference>
<name>A0ABQ6G1S5_9CHLR</name>
<evidence type="ECO:0000256" key="10">
    <source>
        <dbReference type="ARBA" id="ARBA00023329"/>
    </source>
</evidence>
<evidence type="ECO:0000259" key="12">
    <source>
        <dbReference type="Pfam" id="PF01545"/>
    </source>
</evidence>
<dbReference type="PANTHER" id="PTHR31937">
    <property type="entry name" value="TRANSMEMBRANE PROTEIN 163"/>
    <property type="match status" value="1"/>
</dbReference>
<evidence type="ECO:0000256" key="3">
    <source>
        <dbReference type="ARBA" id="ARBA00008731"/>
    </source>
</evidence>
<gene>
    <name evidence="13" type="ORF">KDH_72980</name>
</gene>
<keyword evidence="5" id="KW-0967">Endosome</keyword>
<reference evidence="13 14" key="1">
    <citation type="submission" date="2023-02" db="EMBL/GenBank/DDBJ databases">
        <title>Dictyobacter halimunensis sp. nov., a new member of the class Ktedonobacteria from forest soil in a geothermal area.</title>
        <authorList>
            <person name="Rachmania M.K."/>
            <person name="Ningsih F."/>
            <person name="Sakai Y."/>
            <person name="Yabe S."/>
            <person name="Yokota A."/>
            <person name="Sjamsuridzal W."/>
        </authorList>
    </citation>
    <scope>NUCLEOTIDE SEQUENCE [LARGE SCALE GENOMIC DNA]</scope>
    <source>
        <strain evidence="13 14">S3.2.2.5</strain>
    </source>
</reference>
<feature type="transmembrane region" description="Helical" evidence="11">
    <location>
        <begin position="103"/>
        <end position="122"/>
    </location>
</feature>
<comment type="subcellular location">
    <subcellularLocation>
        <location evidence="2">Cytoplasmic vesicle</location>
        <location evidence="2">Secretory vesicle</location>
        <location evidence="2">Synaptic vesicle membrane</location>
        <topology evidence="2">Multi-pass membrane protein</topology>
    </subcellularLocation>
    <subcellularLocation>
        <location evidence="1">Early endosome membrane</location>
    </subcellularLocation>
</comment>
<keyword evidence="10" id="KW-0968">Cytoplasmic vesicle</keyword>
<keyword evidence="14" id="KW-1185">Reference proteome</keyword>
<feature type="domain" description="Cation efflux protein transmembrane" evidence="12">
    <location>
        <begin position="14"/>
        <end position="187"/>
    </location>
</feature>
<dbReference type="EMBL" id="BSRI01000002">
    <property type="protein sequence ID" value="GLV60479.1"/>
    <property type="molecule type" value="Genomic_DNA"/>
</dbReference>
<evidence type="ECO:0000256" key="11">
    <source>
        <dbReference type="SAM" id="Phobius"/>
    </source>
</evidence>
<keyword evidence="8" id="KW-0770">Synapse</keyword>
<dbReference type="InterPro" id="IPR026765">
    <property type="entry name" value="Tmem163"/>
</dbReference>
<feature type="transmembrane region" description="Helical" evidence="11">
    <location>
        <begin position="74"/>
        <end position="97"/>
    </location>
</feature>
<keyword evidence="4 11" id="KW-0812">Transmembrane</keyword>
<evidence type="ECO:0000256" key="9">
    <source>
        <dbReference type="ARBA" id="ARBA00023136"/>
    </source>
</evidence>
<proteinExistence type="inferred from homology"/>
<dbReference type="InterPro" id="IPR027469">
    <property type="entry name" value="Cation_efflux_TMD_sf"/>
</dbReference>
<keyword evidence="9 11" id="KW-0472">Membrane</keyword>